<dbReference type="RefSeq" id="WP_257594207.1">
    <property type="nucleotide sequence ID" value="NZ_JANKHH010000001.1"/>
</dbReference>
<dbReference type="CDD" id="cd12797">
    <property type="entry name" value="M23_peptidase"/>
    <property type="match status" value="1"/>
</dbReference>
<sequence length="251" mass="26324">MAERIATAKLLQGAENKDGSLVAFTISRATKYLGIALAGFASLAASPALANTSAASAADVTAPVKEVGTTGIADGDEDFTELFAQWESLDGTPQRRTVTAPAAVSIPSRMPLDRATLTSDYGMRTHPVLGGRRSHKGIDLAAPTGTPVYATADGVVSRAERFSSYGLYISVEHGGNLQTRFAHLSRLNVSEGQQVKKGELIGFVGSTGRSTGPHLHYEVRVNGEAVNPVPYMKDNDPQLALERGEGGQGGE</sequence>
<evidence type="ECO:0000259" key="3">
    <source>
        <dbReference type="Pfam" id="PF01551"/>
    </source>
</evidence>
<dbReference type="Gene3D" id="2.70.70.10">
    <property type="entry name" value="Glucose Permease (Domain IIA)"/>
    <property type="match status" value="1"/>
</dbReference>
<evidence type="ECO:0000256" key="1">
    <source>
        <dbReference type="ARBA" id="ARBA00022729"/>
    </source>
</evidence>
<organism evidence="4 5">
    <name type="scientific">Parerythrobacter lacustris</name>
    <dbReference type="NCBI Taxonomy" id="2969984"/>
    <lineage>
        <taxon>Bacteria</taxon>
        <taxon>Pseudomonadati</taxon>
        <taxon>Pseudomonadota</taxon>
        <taxon>Alphaproteobacteria</taxon>
        <taxon>Sphingomonadales</taxon>
        <taxon>Erythrobacteraceae</taxon>
        <taxon>Parerythrobacter</taxon>
    </lineage>
</organism>
<accession>A0ABT1XPP6</accession>
<protein>
    <submittedName>
        <fullName evidence="4">M23 family metallopeptidase</fullName>
    </submittedName>
</protein>
<evidence type="ECO:0000313" key="5">
    <source>
        <dbReference type="Proteomes" id="UP001206067"/>
    </source>
</evidence>
<dbReference type="Proteomes" id="UP001206067">
    <property type="component" value="Unassembled WGS sequence"/>
</dbReference>
<dbReference type="InterPro" id="IPR016047">
    <property type="entry name" value="M23ase_b-sheet_dom"/>
</dbReference>
<dbReference type="SUPFAM" id="SSF51261">
    <property type="entry name" value="Duplicated hybrid motif"/>
    <property type="match status" value="1"/>
</dbReference>
<evidence type="ECO:0000313" key="4">
    <source>
        <dbReference type="EMBL" id="MCR2832442.1"/>
    </source>
</evidence>
<keyword evidence="1 2" id="KW-0732">Signal</keyword>
<dbReference type="InterPro" id="IPR050570">
    <property type="entry name" value="Cell_wall_metabolism_enzyme"/>
</dbReference>
<feature type="signal peptide" evidence="2">
    <location>
        <begin position="1"/>
        <end position="50"/>
    </location>
</feature>
<dbReference type="PANTHER" id="PTHR21666">
    <property type="entry name" value="PEPTIDASE-RELATED"/>
    <property type="match status" value="1"/>
</dbReference>
<evidence type="ECO:0000256" key="2">
    <source>
        <dbReference type="SAM" id="SignalP"/>
    </source>
</evidence>
<dbReference type="EMBL" id="JANKHH010000001">
    <property type="protein sequence ID" value="MCR2832442.1"/>
    <property type="molecule type" value="Genomic_DNA"/>
</dbReference>
<feature type="domain" description="M23ase beta-sheet core" evidence="3">
    <location>
        <begin position="134"/>
        <end position="228"/>
    </location>
</feature>
<gene>
    <name evidence="4" type="ORF">NSO95_00665</name>
</gene>
<dbReference type="Pfam" id="PF01551">
    <property type="entry name" value="Peptidase_M23"/>
    <property type="match status" value="1"/>
</dbReference>
<reference evidence="4 5" key="1">
    <citation type="submission" date="2022-08" db="EMBL/GenBank/DDBJ databases">
        <title>Polyphasic taxonomy analysis of Qipengyuania sp.RS5-5.</title>
        <authorList>
            <person name="Xamxidin M."/>
            <person name="Wu M."/>
        </authorList>
    </citation>
    <scope>NUCLEOTIDE SEQUENCE [LARGE SCALE GENOMIC DNA]</scope>
    <source>
        <strain evidence="4 5">RS5-5</strain>
    </source>
</reference>
<keyword evidence="5" id="KW-1185">Reference proteome</keyword>
<proteinExistence type="predicted"/>
<name>A0ABT1XPP6_9SPHN</name>
<dbReference type="InterPro" id="IPR011055">
    <property type="entry name" value="Dup_hybrid_motif"/>
</dbReference>
<dbReference type="PANTHER" id="PTHR21666:SF289">
    <property type="entry name" value="L-ALA--D-GLU ENDOPEPTIDASE"/>
    <property type="match status" value="1"/>
</dbReference>
<feature type="chain" id="PRO_5046546572" evidence="2">
    <location>
        <begin position="51"/>
        <end position="251"/>
    </location>
</feature>
<comment type="caution">
    <text evidence="4">The sequence shown here is derived from an EMBL/GenBank/DDBJ whole genome shotgun (WGS) entry which is preliminary data.</text>
</comment>